<feature type="domain" description="UBC core" evidence="4">
    <location>
        <begin position="473"/>
        <end position="633"/>
    </location>
</feature>
<dbReference type="PANTHER" id="PTHR46116">
    <property type="entry name" value="(E3-INDEPENDENT) E2 UBIQUITIN-CONJUGATING ENZYME"/>
    <property type="match status" value="1"/>
</dbReference>
<evidence type="ECO:0000256" key="2">
    <source>
        <dbReference type="ARBA" id="ARBA00022786"/>
    </source>
</evidence>
<feature type="region of interest" description="Disordered" evidence="3">
    <location>
        <begin position="363"/>
        <end position="404"/>
    </location>
</feature>
<feature type="compositionally biased region" description="Acidic residues" evidence="3">
    <location>
        <begin position="134"/>
        <end position="146"/>
    </location>
</feature>
<dbReference type="FunFam" id="3.10.110.10:FF:000136">
    <property type="entry name" value="Predicted protein"/>
    <property type="match status" value="1"/>
</dbReference>
<dbReference type="PANTHER" id="PTHR46116:SF15">
    <property type="entry name" value="(E3-INDEPENDENT) E2 UBIQUITIN-CONJUGATING ENZYME"/>
    <property type="match status" value="1"/>
</dbReference>
<dbReference type="InterPro" id="IPR016135">
    <property type="entry name" value="UBQ-conjugating_enzyme/RWD"/>
</dbReference>
<feature type="compositionally biased region" description="Pro residues" evidence="3">
    <location>
        <begin position="378"/>
        <end position="390"/>
    </location>
</feature>
<sequence length="743" mass="82955">MRVYGVIQSVDHAGRTAAVKWFKTYASQDCPRPTLLMENEVSVYDLKDHPDFQYRPGIVVIRVANFQGEDEVCTAGQVLDNYPEGRVRVWWVEGHVSMCWPQDLYKVGEYDSDGGDLWDDATSDDGSWQTESEISNEENNQEEATDDNLKPKLAANIEKARIAMSRLEEIFTQNPSLQTTEVMRKLLEVYKDCRYLDKLMGTMFFHESNFQGLLERVRERGRTNVAQRVADQVNRLFATCDDKSSSSVNTLCMDDVTISSNSTEEKGQKRDLSGEFLRGSLASLEARVVCTSTKLNSSLNGVNTVNVENGNNVSTTPPKTDNATANPTQPVCSANVCVRLCSLILIQLVKAHAEVIRRFGGNTGSMSEAAANKDSPDSPSPKSPASPTPVPQTNGVCENGDIGDELHRDGEVVSTLNVKNIQVNSSACLFKAVTLEVTEESIPHEKGVFSIMDTAPNSHKFKLTMFQPTETQTFYKRVKEEIKLLKSSLPPGTWVTTFEDRMDLFSVMIRGPEKTPYEDGLFFFDLQLSPDYPRTPPHCHYISYCSDRLNPNLYEDGKVCVSLLGTWSGKGTEIWIPTSNLLQVIVSIQGLILVAEPYFNEAGYEKQKGSQQGRENSRMYNEMVVLKLVQAMTKLIVSPPQVFKEEIAAHFRDHANKLCARLESWLDVSEEYNTCNPISPTTPTTCRQFLSEVKLTQDPNGVVLPEFPLLPASKGFCITLRKTLVTFRQALGDQNQSNPASNS</sequence>
<keyword evidence="1" id="KW-0808">Transferase</keyword>
<feature type="region of interest" description="Disordered" evidence="3">
    <location>
        <begin position="116"/>
        <end position="148"/>
    </location>
</feature>
<proteinExistence type="predicted"/>
<evidence type="ECO:0000313" key="5">
    <source>
        <dbReference type="EMBL" id="JAQ01398.1"/>
    </source>
</evidence>
<evidence type="ECO:0000256" key="3">
    <source>
        <dbReference type="SAM" id="MobiDB-lite"/>
    </source>
</evidence>
<keyword evidence="2" id="KW-0833">Ubl conjugation pathway</keyword>
<dbReference type="AlphaFoldDB" id="A0A146KZ01"/>
<dbReference type="InterPro" id="IPR000608">
    <property type="entry name" value="UBC"/>
</dbReference>
<dbReference type="InterPro" id="IPR057733">
    <property type="entry name" value="UBE2O-like_SH3-B"/>
</dbReference>
<evidence type="ECO:0000259" key="4">
    <source>
        <dbReference type="PROSITE" id="PS50127"/>
    </source>
</evidence>
<name>A0A146KZ01_LYGHE</name>
<accession>A0A146KZ01</accession>
<gene>
    <name evidence="5" type="primary">UBE2O_0</name>
    <name evidence="5" type="ORF">g.79038</name>
</gene>
<protein>
    <submittedName>
        <fullName evidence="5">Ubiquitin-conjugating enzyme E2 O</fullName>
    </submittedName>
</protein>
<dbReference type="CDD" id="cd23837">
    <property type="entry name" value="UBCc_UBE2O"/>
    <property type="match status" value="1"/>
</dbReference>
<reference evidence="5" key="1">
    <citation type="journal article" date="2016" name="Gigascience">
        <title>De novo construction of an expanded transcriptome assembly for the western tarnished plant bug, Lygus hesperus.</title>
        <authorList>
            <person name="Tassone E.E."/>
            <person name="Geib S.M."/>
            <person name="Hall B."/>
            <person name="Fabrick J.A."/>
            <person name="Brent C.S."/>
            <person name="Hull J.J."/>
        </authorList>
    </citation>
    <scope>NUCLEOTIDE SEQUENCE</scope>
</reference>
<dbReference type="PROSITE" id="PS50127">
    <property type="entry name" value="UBC_2"/>
    <property type="match status" value="1"/>
</dbReference>
<feature type="region of interest" description="Disordered" evidence="3">
    <location>
        <begin position="306"/>
        <end position="327"/>
    </location>
</feature>
<dbReference type="InterPro" id="IPR057734">
    <property type="entry name" value="UBE2O-like_SH3-C"/>
</dbReference>
<feature type="compositionally biased region" description="Polar residues" evidence="3">
    <location>
        <begin position="314"/>
        <end position="327"/>
    </location>
</feature>
<dbReference type="Gene3D" id="3.10.110.10">
    <property type="entry name" value="Ubiquitin Conjugating Enzyme"/>
    <property type="match status" value="1"/>
</dbReference>
<dbReference type="SUPFAM" id="SSF54495">
    <property type="entry name" value="UBC-like"/>
    <property type="match status" value="1"/>
</dbReference>
<evidence type="ECO:0000256" key="1">
    <source>
        <dbReference type="ARBA" id="ARBA00022679"/>
    </source>
</evidence>
<dbReference type="Pfam" id="PF23043">
    <property type="entry name" value="SH3-B_UBE2O"/>
    <property type="match status" value="1"/>
</dbReference>
<dbReference type="EMBL" id="GDHC01017231">
    <property type="protein sequence ID" value="JAQ01398.1"/>
    <property type="molecule type" value="Transcribed_RNA"/>
</dbReference>
<organism evidence="5">
    <name type="scientific">Lygus hesperus</name>
    <name type="common">Western plant bug</name>
    <dbReference type="NCBI Taxonomy" id="30085"/>
    <lineage>
        <taxon>Eukaryota</taxon>
        <taxon>Metazoa</taxon>
        <taxon>Ecdysozoa</taxon>
        <taxon>Arthropoda</taxon>
        <taxon>Hexapoda</taxon>
        <taxon>Insecta</taxon>
        <taxon>Pterygota</taxon>
        <taxon>Neoptera</taxon>
        <taxon>Paraneoptera</taxon>
        <taxon>Hemiptera</taxon>
        <taxon>Heteroptera</taxon>
        <taxon>Panheteroptera</taxon>
        <taxon>Cimicomorpha</taxon>
        <taxon>Miridae</taxon>
        <taxon>Mirini</taxon>
        <taxon>Lygus</taxon>
    </lineage>
</organism>
<dbReference type="Pfam" id="PF00179">
    <property type="entry name" value="UQ_con"/>
    <property type="match status" value="1"/>
</dbReference>
<dbReference type="SMART" id="SM00212">
    <property type="entry name" value="UBCc"/>
    <property type="match status" value="1"/>
</dbReference>
<dbReference type="Pfam" id="PF23044">
    <property type="entry name" value="SH3-C_UBE2O"/>
    <property type="match status" value="1"/>
</dbReference>
<dbReference type="GO" id="GO:0061631">
    <property type="term" value="F:ubiquitin conjugating enzyme activity"/>
    <property type="evidence" value="ECO:0007669"/>
    <property type="project" value="TreeGrafter"/>
</dbReference>